<dbReference type="InterPro" id="IPR051677">
    <property type="entry name" value="AfsR-DnrI-RedD_regulator"/>
</dbReference>
<feature type="domain" description="Bacterial transcriptional activator" evidence="6">
    <location>
        <begin position="95"/>
        <end position="239"/>
    </location>
</feature>
<dbReference type="SUPFAM" id="SSF52540">
    <property type="entry name" value="P-loop containing nucleoside triphosphate hydrolases"/>
    <property type="match status" value="1"/>
</dbReference>
<proteinExistence type="inferred from homology"/>
<evidence type="ECO:0000256" key="2">
    <source>
        <dbReference type="ARBA" id="ARBA00023015"/>
    </source>
</evidence>
<accession>R4YXW1</accession>
<dbReference type="GO" id="GO:0003677">
    <property type="term" value="F:DNA binding"/>
    <property type="evidence" value="ECO:0007669"/>
    <property type="project" value="UniProtKB-KW"/>
</dbReference>
<dbReference type="PANTHER" id="PTHR35807">
    <property type="entry name" value="TRANSCRIPTIONAL REGULATOR REDD-RELATED"/>
    <property type="match status" value="1"/>
</dbReference>
<dbReference type="PANTHER" id="PTHR35807:SF1">
    <property type="entry name" value="TRANSCRIPTIONAL REGULATOR REDD"/>
    <property type="match status" value="1"/>
</dbReference>
<protein>
    <recommendedName>
        <fullName evidence="9">OmpR/PhoB-type domain-containing protein</fullName>
    </recommendedName>
</protein>
<dbReference type="GO" id="GO:0000160">
    <property type="term" value="P:phosphorelay signal transduction system"/>
    <property type="evidence" value="ECO:0007669"/>
    <property type="project" value="InterPro"/>
</dbReference>
<dbReference type="InterPro" id="IPR016032">
    <property type="entry name" value="Sig_transdc_resp-reg_C-effctor"/>
</dbReference>
<dbReference type="Pfam" id="PF13191">
    <property type="entry name" value="AAA_16"/>
    <property type="match status" value="1"/>
</dbReference>
<gene>
    <name evidence="7" type="ORF">BN381_20128</name>
</gene>
<dbReference type="SUPFAM" id="SSF48452">
    <property type="entry name" value="TPR-like"/>
    <property type="match status" value="1"/>
</dbReference>
<dbReference type="CDD" id="cd15831">
    <property type="entry name" value="BTAD"/>
    <property type="match status" value="1"/>
</dbReference>
<evidence type="ECO:0000256" key="1">
    <source>
        <dbReference type="ARBA" id="ARBA00005820"/>
    </source>
</evidence>
<dbReference type="eggNOG" id="COG3899">
    <property type="taxonomic scope" value="Bacteria"/>
</dbReference>
<name>R4YXW1_9ACTN</name>
<dbReference type="Gene3D" id="1.25.40.10">
    <property type="entry name" value="Tetratricopeptide repeat domain"/>
    <property type="match status" value="1"/>
</dbReference>
<sequence length="1143" mass="123153">MLVQLLGPLRATLDDTRINLAGPKQCGLFVRLVLANDEAVGFDTLMDDLWPGRDTVSARRNLQQQIHALRGLVGRGRIVTVGGCAYRLKLAANELDSVVADDALHSARSLAGVDPAAALSRVSEALTLFHGPPLTEFASHDWARSDAVRLTHLREDLKSLEIQLRLDNGNDTALIPELTVLTENHPENERYWAALMKALYRDGRQQEALNCFQDARRRLGQQFGLEPSPELYTLESQILSHESLLKAPPPAPASAVLSGCDCWIDRAGAPLVGRGPDLERIDQAVAGGARLVLVSGELGIGKTRLVMEFARRNPTRRVFYGAGDDSAGRSFPPIADIVEHVNVHNPGLLQRLEADASMDALHQLIGIEDTGARHTTSRSALLGALGTLLKHLSDDEPPVLVIDQLAQVDADTLEVLGRLIGPLATSPVLVIGIARTAELVPDAPLATWLNALPHQTHVAEVPVRPLEQAAVAELARSLGDDRLDDATLLRQSGGNPMFVEQLARTRDVEDTTSLARLAWRRVATCSPQAVTLLRAAAIDGLHPRGWLTIELASLSPDESVAALEEVIADGLLSALPDVDGVSARNGTNPSTGRYWFVHGLIRDVLLDQIGPEQRRAFHRRAAELLAERRSGGDLVPAGDIARHYLLAAPSFGRGPAIKWLRAAAASAVRNSAYDRASSKLASALALISDDADDDETAAELLIERGRVLSTYIHQGEGRILLDRAIERARRSGRTDLAAIAALEIGGVLAMGDVSDPSIADVLSAALQELGAENPHLRAELLARLAQLRYWDTPLAERTAMCDEADRLAAGAGAAVRTRIGINRYWACDIDADTVVTWSLIERLGSLAAQSGEKMLALQVLKCRLHTTLEGGDLEAADDVAARFAASAAEVGSADMLRLDRLYAAMRAGSRGEYHLASELADESSRLLAETGRALHAQVVDGLVRLPWQTMVGDHRAAEMTIDVLRMFSERGSLWVIFDAWFHAVSGNLDAATAAADEFDLESFLGEERQQNHWILASTAVLVAQFTGRTQWAAPLAAWFGEQPEASVHFGQTMFLGFGWHYLGIAESMLEGAEHKEAAVQALATAANRSARVDATPWRLFAEVELARLGVGSDGRGDADPSAIAAEAEDRGLTLLAKGARSLA</sequence>
<dbReference type="InterPro" id="IPR027417">
    <property type="entry name" value="P-loop_NTPase"/>
</dbReference>
<dbReference type="EMBL" id="CANL01000012">
    <property type="protein sequence ID" value="CCM63304.1"/>
    <property type="molecule type" value="Genomic_DNA"/>
</dbReference>
<evidence type="ECO:0008006" key="9">
    <source>
        <dbReference type="Google" id="ProtNLM"/>
    </source>
</evidence>
<dbReference type="InterPro" id="IPR005158">
    <property type="entry name" value="BTAD"/>
</dbReference>
<dbReference type="STRING" id="1229780.BN381_20128"/>
<dbReference type="AlphaFoldDB" id="R4YXW1"/>
<dbReference type="InterPro" id="IPR001867">
    <property type="entry name" value="OmpR/PhoB-type_DNA-bd"/>
</dbReference>
<evidence type="ECO:0000313" key="7">
    <source>
        <dbReference type="EMBL" id="CCM63304.1"/>
    </source>
</evidence>
<dbReference type="Gene3D" id="1.10.10.10">
    <property type="entry name" value="Winged helix-like DNA-binding domain superfamily/Winged helix DNA-binding domain"/>
    <property type="match status" value="1"/>
</dbReference>
<dbReference type="InterPro" id="IPR041664">
    <property type="entry name" value="AAA_16"/>
</dbReference>
<dbReference type="eggNOG" id="COG3629">
    <property type="taxonomic scope" value="Bacteria"/>
</dbReference>
<dbReference type="Gene3D" id="3.40.50.300">
    <property type="entry name" value="P-loop containing nucleotide triphosphate hydrolases"/>
    <property type="match status" value="1"/>
</dbReference>
<organism evidence="7 8">
    <name type="scientific">Candidatus Neomicrothrix parvicella RN1</name>
    <dbReference type="NCBI Taxonomy" id="1229780"/>
    <lineage>
        <taxon>Bacteria</taxon>
        <taxon>Bacillati</taxon>
        <taxon>Actinomycetota</taxon>
        <taxon>Acidimicrobiia</taxon>
        <taxon>Acidimicrobiales</taxon>
        <taxon>Microthrixaceae</taxon>
        <taxon>Candidatus Neomicrothrix</taxon>
    </lineage>
</organism>
<evidence type="ECO:0000313" key="8">
    <source>
        <dbReference type="Proteomes" id="UP000018291"/>
    </source>
</evidence>
<evidence type="ECO:0000259" key="6">
    <source>
        <dbReference type="SMART" id="SM01043"/>
    </source>
</evidence>
<keyword evidence="8" id="KW-1185">Reference proteome</keyword>
<keyword evidence="2" id="KW-0805">Transcription regulation</keyword>
<feature type="domain" description="OmpR/PhoB-type" evidence="5">
    <location>
        <begin position="15"/>
        <end position="88"/>
    </location>
</feature>
<reference evidence="7 8" key="1">
    <citation type="journal article" date="2013" name="ISME J.">
        <title>Metabolic model for the filamentous 'Candidatus Microthrix parvicella' based on genomic and metagenomic analyses.</title>
        <authorList>
            <person name="Jon McIlroy S."/>
            <person name="Kristiansen R."/>
            <person name="Albertsen M."/>
            <person name="Michael Karst S."/>
            <person name="Rossetti S."/>
            <person name="Lund Nielsen J."/>
            <person name="Tandoi V."/>
            <person name="James Seviour R."/>
            <person name="Nielsen P.H."/>
        </authorList>
    </citation>
    <scope>NUCLEOTIDE SEQUENCE [LARGE SCALE GENOMIC DNA]</scope>
    <source>
        <strain evidence="7 8">RN1</strain>
    </source>
</reference>
<keyword evidence="3" id="KW-0238">DNA-binding</keyword>
<dbReference type="SMART" id="SM00862">
    <property type="entry name" value="Trans_reg_C"/>
    <property type="match status" value="1"/>
</dbReference>
<comment type="caution">
    <text evidence="7">The sequence shown here is derived from an EMBL/GenBank/DDBJ whole genome shotgun (WGS) entry which is preliminary data.</text>
</comment>
<dbReference type="GO" id="GO:0006355">
    <property type="term" value="P:regulation of DNA-templated transcription"/>
    <property type="evidence" value="ECO:0007669"/>
    <property type="project" value="InterPro"/>
</dbReference>
<dbReference type="Proteomes" id="UP000018291">
    <property type="component" value="Unassembled WGS sequence"/>
</dbReference>
<dbReference type="SMART" id="SM01043">
    <property type="entry name" value="BTAD"/>
    <property type="match status" value="1"/>
</dbReference>
<keyword evidence="4" id="KW-0804">Transcription</keyword>
<evidence type="ECO:0000256" key="3">
    <source>
        <dbReference type="ARBA" id="ARBA00023125"/>
    </source>
</evidence>
<dbReference type="HOGENOM" id="CLU_277389_0_0_11"/>
<dbReference type="InterPro" id="IPR011990">
    <property type="entry name" value="TPR-like_helical_dom_sf"/>
</dbReference>
<dbReference type="InterPro" id="IPR036388">
    <property type="entry name" value="WH-like_DNA-bd_sf"/>
</dbReference>
<dbReference type="Pfam" id="PF03704">
    <property type="entry name" value="BTAD"/>
    <property type="match status" value="1"/>
</dbReference>
<dbReference type="SUPFAM" id="SSF46894">
    <property type="entry name" value="C-terminal effector domain of the bipartite response regulators"/>
    <property type="match status" value="1"/>
</dbReference>
<evidence type="ECO:0000259" key="5">
    <source>
        <dbReference type="SMART" id="SM00862"/>
    </source>
</evidence>
<evidence type="ECO:0000256" key="4">
    <source>
        <dbReference type="ARBA" id="ARBA00023163"/>
    </source>
</evidence>
<comment type="similarity">
    <text evidence="1">Belongs to the AfsR/DnrI/RedD regulatory family.</text>
</comment>